<dbReference type="PANTHER" id="PTHR31672">
    <property type="entry name" value="BNACNNG10540D PROTEIN"/>
    <property type="match status" value="1"/>
</dbReference>
<dbReference type="PANTHER" id="PTHR31672:SF10">
    <property type="entry name" value="F-BOX DOMAIN-CONTAINING PROTEIN"/>
    <property type="match status" value="1"/>
</dbReference>
<gene>
    <name evidence="2" type="ORF">ILEXP_LOCUS48614</name>
</gene>
<dbReference type="AlphaFoldDB" id="A0ABC8UCJ0"/>
<dbReference type="CDD" id="cd22157">
    <property type="entry name" value="F-box_AtFBW1-like"/>
    <property type="match status" value="1"/>
</dbReference>
<comment type="caution">
    <text evidence="2">The sequence shown here is derived from an EMBL/GenBank/DDBJ whole genome shotgun (WGS) entry which is preliminary data.</text>
</comment>
<evidence type="ECO:0000313" key="3">
    <source>
        <dbReference type="Proteomes" id="UP001642360"/>
    </source>
</evidence>
<dbReference type="InterPro" id="IPR006527">
    <property type="entry name" value="F-box-assoc_dom_typ1"/>
</dbReference>
<organism evidence="2 3">
    <name type="scientific">Ilex paraguariensis</name>
    <name type="common">yerba mate</name>
    <dbReference type="NCBI Taxonomy" id="185542"/>
    <lineage>
        <taxon>Eukaryota</taxon>
        <taxon>Viridiplantae</taxon>
        <taxon>Streptophyta</taxon>
        <taxon>Embryophyta</taxon>
        <taxon>Tracheophyta</taxon>
        <taxon>Spermatophyta</taxon>
        <taxon>Magnoliopsida</taxon>
        <taxon>eudicotyledons</taxon>
        <taxon>Gunneridae</taxon>
        <taxon>Pentapetalae</taxon>
        <taxon>asterids</taxon>
        <taxon>campanulids</taxon>
        <taxon>Aquifoliales</taxon>
        <taxon>Aquifoliaceae</taxon>
        <taxon>Ilex</taxon>
    </lineage>
</organism>
<dbReference type="InterPro" id="IPR011043">
    <property type="entry name" value="Gal_Oxase/kelch_b-propeller"/>
</dbReference>
<dbReference type="EMBL" id="CAUOFW020007280">
    <property type="protein sequence ID" value="CAK9178693.1"/>
    <property type="molecule type" value="Genomic_DNA"/>
</dbReference>
<dbReference type="InterPro" id="IPR036047">
    <property type="entry name" value="F-box-like_dom_sf"/>
</dbReference>
<dbReference type="Pfam" id="PF00646">
    <property type="entry name" value="F-box"/>
    <property type="match status" value="1"/>
</dbReference>
<dbReference type="InterPro" id="IPR001810">
    <property type="entry name" value="F-box_dom"/>
</dbReference>
<name>A0ABC8UCJ0_9AQUA</name>
<dbReference type="SUPFAM" id="SSF81383">
    <property type="entry name" value="F-box domain"/>
    <property type="match status" value="1"/>
</dbReference>
<evidence type="ECO:0000313" key="2">
    <source>
        <dbReference type="EMBL" id="CAK9178693.1"/>
    </source>
</evidence>
<evidence type="ECO:0000259" key="1">
    <source>
        <dbReference type="PROSITE" id="PS50181"/>
    </source>
</evidence>
<keyword evidence="3" id="KW-1185">Reference proteome</keyword>
<dbReference type="PROSITE" id="PS50181">
    <property type="entry name" value="FBOX"/>
    <property type="match status" value="1"/>
</dbReference>
<dbReference type="Proteomes" id="UP001642360">
    <property type="component" value="Unassembled WGS sequence"/>
</dbReference>
<sequence length="368" mass="42358">MLSTGDPKLPEDVVIEILSRLPVKSLLRFKCVCKYWYTLTKKPSFIRKHLNRENNHARLLVHHYNLDTNTYVAALFPDKKLAGTLSIHEEIDRLHIPMGMETVIGSIDSLFFLHNGLDDNMALWNPATREFRLLPVPHSIFPPYFSTIWHIFGFGLDTLTNNYKFIWIRSFWDEQTDNPYPSYVVALYTLGSDSWRYANPLELPNRTIHNSLCATYVNGAYYWISSKNDENHSVLSFNMSSEMFREIQGPDHPKKTWGSITLYNECIAMFICQTDVVLQSIIDVWVMEEEGCWTKLLTVEPFPEVTRPLGFWKNENLLFESSTSQVVLYDNDTGETTDLGIHGDGTNSGLSVFSFKESLVSVEGQNED</sequence>
<accession>A0ABC8UCJ0</accession>
<dbReference type="Gene3D" id="1.20.1280.50">
    <property type="match status" value="1"/>
</dbReference>
<proteinExistence type="predicted"/>
<dbReference type="SUPFAM" id="SSF50965">
    <property type="entry name" value="Galactose oxidase, central domain"/>
    <property type="match status" value="1"/>
</dbReference>
<dbReference type="InterPro" id="IPR017451">
    <property type="entry name" value="F-box-assoc_interact_dom"/>
</dbReference>
<dbReference type="NCBIfam" id="TIGR01640">
    <property type="entry name" value="F_box_assoc_1"/>
    <property type="match status" value="1"/>
</dbReference>
<reference evidence="2 3" key="1">
    <citation type="submission" date="2024-02" db="EMBL/GenBank/DDBJ databases">
        <authorList>
            <person name="Vignale AGUSTIN F."/>
            <person name="Sosa J E."/>
            <person name="Modenutti C."/>
        </authorList>
    </citation>
    <scope>NUCLEOTIDE SEQUENCE [LARGE SCALE GENOMIC DNA]</scope>
</reference>
<protein>
    <recommendedName>
        <fullName evidence="1">F-box domain-containing protein</fullName>
    </recommendedName>
</protein>
<feature type="domain" description="F-box" evidence="1">
    <location>
        <begin position="3"/>
        <end position="49"/>
    </location>
</feature>
<dbReference type="Pfam" id="PF07734">
    <property type="entry name" value="FBA_1"/>
    <property type="match status" value="1"/>
</dbReference>
<dbReference type="InterPro" id="IPR050796">
    <property type="entry name" value="SCF_F-box_component"/>
</dbReference>
<dbReference type="SMART" id="SM00256">
    <property type="entry name" value="FBOX"/>
    <property type="match status" value="1"/>
</dbReference>